<evidence type="ECO:0000256" key="1">
    <source>
        <dbReference type="SAM" id="MobiDB-lite"/>
    </source>
</evidence>
<proteinExistence type="predicted"/>
<dbReference type="EMBL" id="JANPWB010000009">
    <property type="protein sequence ID" value="KAJ1155052.1"/>
    <property type="molecule type" value="Genomic_DNA"/>
</dbReference>
<comment type="caution">
    <text evidence="2">The sequence shown here is derived from an EMBL/GenBank/DDBJ whole genome shotgun (WGS) entry which is preliminary data.</text>
</comment>
<reference evidence="2" key="1">
    <citation type="journal article" date="2022" name="bioRxiv">
        <title>Sequencing and chromosome-scale assembly of the giantPleurodeles waltlgenome.</title>
        <authorList>
            <person name="Brown T."/>
            <person name="Elewa A."/>
            <person name="Iarovenko S."/>
            <person name="Subramanian E."/>
            <person name="Araus A.J."/>
            <person name="Petzold A."/>
            <person name="Susuki M."/>
            <person name="Suzuki K.-i.T."/>
            <person name="Hayashi T."/>
            <person name="Toyoda A."/>
            <person name="Oliveira C."/>
            <person name="Osipova E."/>
            <person name="Leigh N.D."/>
            <person name="Simon A."/>
            <person name="Yun M.H."/>
        </authorList>
    </citation>
    <scope>NUCLEOTIDE SEQUENCE</scope>
    <source>
        <strain evidence="2">20211129_DDA</strain>
        <tissue evidence="2">Liver</tissue>
    </source>
</reference>
<gene>
    <name evidence="2" type="ORF">NDU88_007788</name>
</gene>
<evidence type="ECO:0000313" key="3">
    <source>
        <dbReference type="Proteomes" id="UP001066276"/>
    </source>
</evidence>
<name>A0AAV7RR46_PLEWA</name>
<protein>
    <submittedName>
        <fullName evidence="2">Uncharacterized protein</fullName>
    </submittedName>
</protein>
<organism evidence="2 3">
    <name type="scientific">Pleurodeles waltl</name>
    <name type="common">Iberian ribbed newt</name>
    <dbReference type="NCBI Taxonomy" id="8319"/>
    <lineage>
        <taxon>Eukaryota</taxon>
        <taxon>Metazoa</taxon>
        <taxon>Chordata</taxon>
        <taxon>Craniata</taxon>
        <taxon>Vertebrata</taxon>
        <taxon>Euteleostomi</taxon>
        <taxon>Amphibia</taxon>
        <taxon>Batrachia</taxon>
        <taxon>Caudata</taxon>
        <taxon>Salamandroidea</taxon>
        <taxon>Salamandridae</taxon>
        <taxon>Pleurodelinae</taxon>
        <taxon>Pleurodeles</taxon>
    </lineage>
</organism>
<sequence>MRCRSTCGRAYYIYQVRPSSRGGLRGRFFLLGPHLCYGSQARCRRLRFVSPRAIRSLTSAPPPIDSRRPLGPMSCAAEVPSSTPAGGAHPRSRGAATPVAPRARRMAPKGSR</sequence>
<feature type="region of interest" description="Disordered" evidence="1">
    <location>
        <begin position="57"/>
        <end position="112"/>
    </location>
</feature>
<evidence type="ECO:0000313" key="2">
    <source>
        <dbReference type="EMBL" id="KAJ1155052.1"/>
    </source>
</evidence>
<dbReference type="Proteomes" id="UP001066276">
    <property type="component" value="Chromosome 5"/>
</dbReference>
<dbReference type="AlphaFoldDB" id="A0AAV7RR46"/>
<feature type="compositionally biased region" description="Basic residues" evidence="1">
    <location>
        <begin position="102"/>
        <end position="112"/>
    </location>
</feature>
<accession>A0AAV7RR46</accession>
<keyword evidence="3" id="KW-1185">Reference proteome</keyword>